<keyword evidence="10" id="KW-0966">Cell projection</keyword>
<feature type="domain" description="Flagellar basal body rod protein N-terminal" evidence="7">
    <location>
        <begin position="6"/>
        <end position="35"/>
    </location>
</feature>
<dbReference type="PANTHER" id="PTHR30435">
    <property type="entry name" value="FLAGELLAR PROTEIN"/>
    <property type="match status" value="1"/>
</dbReference>
<dbReference type="SUPFAM" id="SSF117143">
    <property type="entry name" value="Flagellar hook protein flgE"/>
    <property type="match status" value="1"/>
</dbReference>
<dbReference type="InterPro" id="IPR053967">
    <property type="entry name" value="LlgE_F_G-like_D1"/>
</dbReference>
<dbReference type="Pfam" id="PF22692">
    <property type="entry name" value="LlgE_F_G_D1"/>
    <property type="match status" value="1"/>
</dbReference>
<evidence type="ECO:0000256" key="4">
    <source>
        <dbReference type="ARBA" id="ARBA00038560"/>
    </source>
</evidence>
<evidence type="ECO:0000256" key="1">
    <source>
        <dbReference type="ARBA" id="ARBA00004117"/>
    </source>
</evidence>
<evidence type="ECO:0000259" key="8">
    <source>
        <dbReference type="Pfam" id="PF06429"/>
    </source>
</evidence>
<dbReference type="PANTHER" id="PTHR30435:SF18">
    <property type="entry name" value="FLAGELLAR BASAL-BODY ROD PROTEIN FLGF"/>
    <property type="match status" value="1"/>
</dbReference>
<comment type="subcellular location">
    <subcellularLocation>
        <location evidence="1 6">Bacterial flagellum basal body</location>
    </subcellularLocation>
</comment>
<comment type="subunit">
    <text evidence="4 6">The basal body constitutes a major portion of the flagellar organelle and consists of five rings (E,L,P,S, and M) mounted on a central rod. The rod consists of about 26 subunits of FlgG in the distal portion, and FlgB, FlgC and FlgF are thought to build up the proximal portion of the rod with about 6 subunits each.</text>
</comment>
<keyword evidence="10" id="KW-0282">Flagellum</keyword>
<protein>
    <recommendedName>
        <fullName evidence="5 6">Flagellar basal-body rod protein FlgF</fullName>
    </recommendedName>
</protein>
<dbReference type="InterPro" id="IPR012836">
    <property type="entry name" value="FlgF"/>
</dbReference>
<organism evidence="10 11">
    <name type="scientific">Herbaspirillum aquaticum</name>
    <dbReference type="NCBI Taxonomy" id="568783"/>
    <lineage>
        <taxon>Bacteria</taxon>
        <taxon>Pseudomonadati</taxon>
        <taxon>Pseudomonadota</taxon>
        <taxon>Betaproteobacteria</taxon>
        <taxon>Burkholderiales</taxon>
        <taxon>Oxalobacteraceae</taxon>
        <taxon>Herbaspirillum</taxon>
    </lineage>
</organism>
<dbReference type="Proteomes" id="UP000214747">
    <property type="component" value="Unassembled WGS sequence"/>
</dbReference>
<dbReference type="Pfam" id="PF06429">
    <property type="entry name" value="Flg_bbr_C"/>
    <property type="match status" value="1"/>
</dbReference>
<evidence type="ECO:0000256" key="2">
    <source>
        <dbReference type="ARBA" id="ARBA00009677"/>
    </source>
</evidence>
<dbReference type="Pfam" id="PF00460">
    <property type="entry name" value="Flg_bb_rod"/>
    <property type="match status" value="1"/>
</dbReference>
<evidence type="ECO:0000259" key="9">
    <source>
        <dbReference type="Pfam" id="PF22692"/>
    </source>
</evidence>
<evidence type="ECO:0000313" key="11">
    <source>
        <dbReference type="Proteomes" id="UP000214747"/>
    </source>
</evidence>
<feature type="domain" description="Flagellar hook protein FlgE/F/G-like D1" evidence="9">
    <location>
        <begin position="81"/>
        <end position="145"/>
    </location>
</feature>
<accession>A0A225SY29</accession>
<dbReference type="GO" id="GO:0071978">
    <property type="term" value="P:bacterial-type flagellum-dependent swarming motility"/>
    <property type="evidence" value="ECO:0007669"/>
    <property type="project" value="TreeGrafter"/>
</dbReference>
<keyword evidence="10" id="KW-0969">Cilium</keyword>
<proteinExistence type="inferred from homology"/>
<evidence type="ECO:0000256" key="6">
    <source>
        <dbReference type="RuleBase" id="RU362116"/>
    </source>
</evidence>
<dbReference type="EMBL" id="NJGV01000002">
    <property type="protein sequence ID" value="OWY36191.1"/>
    <property type="molecule type" value="Genomic_DNA"/>
</dbReference>
<dbReference type="GO" id="GO:0030694">
    <property type="term" value="C:bacterial-type flagellum basal body, rod"/>
    <property type="evidence" value="ECO:0007669"/>
    <property type="project" value="UniProtKB-UniRule"/>
</dbReference>
<dbReference type="InterPro" id="IPR010930">
    <property type="entry name" value="Flg_bb/hook_C_dom"/>
</dbReference>
<comment type="similarity">
    <text evidence="2 6">Belongs to the flagella basal body rod proteins family.</text>
</comment>
<evidence type="ECO:0000259" key="7">
    <source>
        <dbReference type="Pfam" id="PF00460"/>
    </source>
</evidence>
<keyword evidence="11" id="KW-1185">Reference proteome</keyword>
<feature type="domain" description="Flagellar basal-body/hook protein C-terminal" evidence="8">
    <location>
        <begin position="197"/>
        <end position="239"/>
    </location>
</feature>
<reference evidence="10 11" key="1">
    <citation type="journal article" date="2010" name="Int. J. Syst. Evol. Microbiol.">
        <title>Reclassification of Herbaspirillum putei as a later heterotypic synonym of Herbaspirillum huttiense, with the description of H. huttiense subsp. huttiense subsp. nov. and H. huttiense subsp. putei subsp. nov., comb. nov., and description of Herbaspirillum aquaticum sp. nov.</title>
        <authorList>
            <person name="Dobritsa A.P."/>
            <person name="Reddy M.C."/>
            <person name="Samadpour M."/>
        </authorList>
    </citation>
    <scope>NUCLEOTIDE SEQUENCE [LARGE SCALE GENOMIC DNA]</scope>
    <source>
        <strain evidence="10 11">IEH 4430</strain>
    </source>
</reference>
<evidence type="ECO:0000256" key="5">
    <source>
        <dbReference type="ARBA" id="ARBA00040228"/>
    </source>
</evidence>
<comment type="caution">
    <text evidence="10">The sequence shown here is derived from an EMBL/GenBank/DDBJ whole genome shotgun (WGS) entry which is preliminary data.</text>
</comment>
<dbReference type="InterPro" id="IPR001444">
    <property type="entry name" value="Flag_bb_rod_N"/>
</dbReference>
<name>A0A225SY29_9BURK</name>
<dbReference type="NCBIfam" id="TIGR02490">
    <property type="entry name" value="flgF"/>
    <property type="match status" value="1"/>
</dbReference>
<dbReference type="NCBIfam" id="TIGR03506">
    <property type="entry name" value="FlgEFG_subfam"/>
    <property type="match status" value="1"/>
</dbReference>
<evidence type="ECO:0000313" key="10">
    <source>
        <dbReference type="EMBL" id="OWY36191.1"/>
    </source>
</evidence>
<evidence type="ECO:0000256" key="3">
    <source>
        <dbReference type="ARBA" id="ARBA00023143"/>
    </source>
</evidence>
<dbReference type="AlphaFoldDB" id="A0A225SY29"/>
<dbReference type="InterPro" id="IPR037925">
    <property type="entry name" value="FlgE/F/G-like"/>
</dbReference>
<dbReference type="RefSeq" id="WP_088753745.1">
    <property type="nucleotide sequence ID" value="NZ_JARJFG010000032.1"/>
</dbReference>
<dbReference type="NCBIfam" id="NF009280">
    <property type="entry name" value="PRK12640.1"/>
    <property type="match status" value="1"/>
</dbReference>
<keyword evidence="3 6" id="KW-0975">Bacterial flagellum</keyword>
<dbReference type="InterPro" id="IPR020013">
    <property type="entry name" value="Flagellar_FlgE/F/G"/>
</dbReference>
<sequence>MDRLVYTAMSGAKHTLEQQASASNNLANATTTGFRAQLNTFRSAPVVGEGLPTRAFVVDSTAGSDFSQGPIQDTGRALDVAVQGRGWIAVQTADGGEAYTRNGSFKINENGILQTQNGQSVQGDGGPITIPPDTTVAIAADGTVSSIPTNGIPNAVNVLGRIKLVNPDEKNLKRGDDGLFRTITGAAQPDANVRLASGALEGSNVNVVEAMVNMINLSRQFEMNMKVIQTAESDSTKATSILSLS</sequence>
<gene>
    <name evidence="10" type="primary">flgF</name>
    <name evidence="10" type="ORF">CEJ45_02990</name>
</gene>